<organism evidence="2 3">
    <name type="scientific">Phytophthora kernoviae</name>
    <dbReference type="NCBI Taxonomy" id="325452"/>
    <lineage>
        <taxon>Eukaryota</taxon>
        <taxon>Sar</taxon>
        <taxon>Stramenopiles</taxon>
        <taxon>Oomycota</taxon>
        <taxon>Peronosporomycetes</taxon>
        <taxon>Peronosporales</taxon>
        <taxon>Peronosporaceae</taxon>
        <taxon>Phytophthora</taxon>
    </lineage>
</organism>
<dbReference type="AlphaFoldDB" id="A0A421F2C1"/>
<comment type="caution">
    <text evidence="2">The sequence shown here is derived from an EMBL/GenBank/DDBJ whole genome shotgun (WGS) entry which is preliminary data.</text>
</comment>
<dbReference type="SMART" id="SM00698">
    <property type="entry name" value="MORN"/>
    <property type="match status" value="7"/>
</dbReference>
<proteinExistence type="predicted"/>
<gene>
    <name evidence="2" type="ORF">BBI17_003962</name>
</gene>
<protein>
    <submittedName>
        <fullName evidence="2">Uncharacterized protein</fullName>
    </submittedName>
</protein>
<evidence type="ECO:0000313" key="2">
    <source>
        <dbReference type="EMBL" id="RLN15264.1"/>
    </source>
</evidence>
<dbReference type="Proteomes" id="UP000285883">
    <property type="component" value="Unassembled WGS sequence"/>
</dbReference>
<keyword evidence="1" id="KW-0677">Repeat</keyword>
<evidence type="ECO:0000313" key="3">
    <source>
        <dbReference type="Proteomes" id="UP000285883"/>
    </source>
</evidence>
<dbReference type="Pfam" id="PF02493">
    <property type="entry name" value="MORN"/>
    <property type="match status" value="8"/>
</dbReference>
<sequence>MGGVVQYIGEWEDGKFHGIGSCQYKDGSEYSGAFERGRRHGTGILVLASGDRYEGQWWQGLRHGQGVSFSKASGSTREGAWKRGVEVSDGEWLITFANGDKYSGACHRGRPWGKGTCKFANGAAYTGEWVDGLREGHGVCVNPDGSILEGEWQHSVFVKAVRAPSRFVETDQGTQGSGKVIYNMAKAPLYQITAIGTLVNGGEDAATWTITFPDSSKFIGECVGGRPHGRGLCKYAGGDLYDGMWVNGKRHGVGSGFFANGESFVGQWENNHVALNGQGKLTLADGTVHVYAK</sequence>
<dbReference type="InterPro" id="IPR003409">
    <property type="entry name" value="MORN"/>
</dbReference>
<dbReference type="PANTHER" id="PTHR43215:SF14">
    <property type="entry name" value="RADIAL SPOKE HEAD 1 HOMOLOG"/>
    <property type="match status" value="1"/>
</dbReference>
<evidence type="ECO:0000256" key="1">
    <source>
        <dbReference type="ARBA" id="ARBA00022737"/>
    </source>
</evidence>
<dbReference type="PANTHER" id="PTHR43215">
    <property type="entry name" value="RADIAL SPOKE HEAD 1 HOMOLOG"/>
    <property type="match status" value="1"/>
</dbReference>
<name>A0A421F2C1_9STRA</name>
<dbReference type="SUPFAM" id="SSF82185">
    <property type="entry name" value="Histone H3 K4-specific methyltransferase SET7/9 N-terminal domain"/>
    <property type="match status" value="3"/>
</dbReference>
<dbReference type="EMBL" id="MAYM02001466">
    <property type="protein sequence ID" value="RLN15264.1"/>
    <property type="molecule type" value="Genomic_DNA"/>
</dbReference>
<dbReference type="Gene3D" id="2.20.110.10">
    <property type="entry name" value="Histone H3 K4-specific methyltransferase SET7/9 N-terminal domain"/>
    <property type="match status" value="5"/>
</dbReference>
<reference evidence="2 3" key="1">
    <citation type="submission" date="2018-07" db="EMBL/GenBank/DDBJ databases">
        <title>Genome sequencing of oomycete isolates from Chile give support for New Zealand origin for Phytophthora kernoviae and make available the first Nothophytophthora sp. genome.</title>
        <authorList>
            <person name="Studholme D.J."/>
            <person name="Sanfuentes E."/>
            <person name="Panda P."/>
            <person name="Hill R."/>
            <person name="Sambles C."/>
            <person name="Grant M."/>
            <person name="Williams N.M."/>
            <person name="Mcdougal R.L."/>
        </authorList>
    </citation>
    <scope>NUCLEOTIDE SEQUENCE [LARGE SCALE GENOMIC DNA]</scope>
    <source>
        <strain evidence="2">Chile2</strain>
    </source>
</reference>
<accession>A0A421F2C1</accession>